<evidence type="ECO:0000313" key="2">
    <source>
        <dbReference type="Proteomes" id="UP000824596"/>
    </source>
</evidence>
<proteinExistence type="predicted"/>
<gene>
    <name evidence="1" type="ORF">HRG_01304</name>
</gene>
<sequence length="248" mass="27501">MAAMGNNNCAIKLVCMDGSIVLVLNSNTKPMWIEHENNTIINYEYTIESINADSFTTIVSAVDLKVFGDMLMTVLPSGRLDGSLSAFEIVYVCAKMGLLKNEVTTQEARKYVYMGLMKEATTLKGRSTAIVGVKRSGTSAILNSTGATPRPVVEPKSTPETEVETATECRPECEVNDPWGFTTQSVMCKKDRKKKKSRKVTETPVAQLVAHLVVRIRPHRRLNHLIVLVGLVELHIFRKIPLLPLILE</sequence>
<evidence type="ECO:0000313" key="1">
    <source>
        <dbReference type="EMBL" id="KAH0968662.1"/>
    </source>
</evidence>
<name>A0A9P8N8V3_9HYPO</name>
<dbReference type="OrthoDB" id="10584582at2759"/>
<reference evidence="1" key="1">
    <citation type="submission" date="2021-09" db="EMBL/GenBank/DDBJ databases">
        <title>A high-quality genome of the endoparasitic fungus Hirsutella rhossiliensis with a comparison of Hirsutella genomes reveals transposable elements contributing to genome size variation.</title>
        <authorList>
            <person name="Lin R."/>
            <person name="Jiao Y."/>
            <person name="Sun X."/>
            <person name="Ling J."/>
            <person name="Xie B."/>
            <person name="Cheng X."/>
        </authorList>
    </citation>
    <scope>NUCLEOTIDE SEQUENCE</scope>
    <source>
        <strain evidence="1">HR02</strain>
    </source>
</reference>
<dbReference type="Proteomes" id="UP000824596">
    <property type="component" value="Unassembled WGS sequence"/>
</dbReference>
<dbReference type="GeneID" id="68350433"/>
<keyword evidence="2" id="KW-1185">Reference proteome</keyword>
<organism evidence="1 2">
    <name type="scientific">Hirsutella rhossiliensis</name>
    <dbReference type="NCBI Taxonomy" id="111463"/>
    <lineage>
        <taxon>Eukaryota</taxon>
        <taxon>Fungi</taxon>
        <taxon>Dikarya</taxon>
        <taxon>Ascomycota</taxon>
        <taxon>Pezizomycotina</taxon>
        <taxon>Sordariomycetes</taxon>
        <taxon>Hypocreomycetidae</taxon>
        <taxon>Hypocreales</taxon>
        <taxon>Ophiocordycipitaceae</taxon>
        <taxon>Hirsutella</taxon>
    </lineage>
</organism>
<dbReference type="EMBL" id="JAIZPD010000001">
    <property type="protein sequence ID" value="KAH0968662.1"/>
    <property type="molecule type" value="Genomic_DNA"/>
</dbReference>
<accession>A0A9P8N8V3</accession>
<comment type="caution">
    <text evidence="1">The sequence shown here is derived from an EMBL/GenBank/DDBJ whole genome shotgun (WGS) entry which is preliminary data.</text>
</comment>
<dbReference type="AlphaFoldDB" id="A0A9P8N8V3"/>
<protein>
    <submittedName>
        <fullName evidence="1">Uncharacterized protein</fullName>
    </submittedName>
</protein>
<dbReference type="RefSeq" id="XP_044726175.1">
    <property type="nucleotide sequence ID" value="XM_044859775.1"/>
</dbReference>